<dbReference type="GO" id="GO:0006627">
    <property type="term" value="P:protein processing involved in protein targeting to mitochondrion"/>
    <property type="evidence" value="ECO:0007669"/>
    <property type="project" value="TreeGrafter"/>
</dbReference>
<reference evidence="5 8" key="2">
    <citation type="journal article" date="2020" name="Appl. Microbiol. Biotechnol.">
        <title>Targeted gene deletion in Brettanomyces bruxellensis with an expression-free CRISPR-Cas9 system.</title>
        <authorList>
            <person name="Varela C."/>
            <person name="Bartel C."/>
            <person name="Onetto C."/>
            <person name="Borneman A."/>
        </authorList>
    </citation>
    <scope>NUCLEOTIDE SEQUENCE [LARGE SCALE GENOMIC DNA]</scope>
    <source>
        <strain evidence="5 8">AWRI1613</strain>
    </source>
</reference>
<protein>
    <submittedName>
        <fullName evidence="6">DEBR0S1_05468g1_1</fullName>
    </submittedName>
</protein>
<comment type="similarity">
    <text evidence="2">Belongs to the peptidase M16 family.</text>
</comment>
<evidence type="ECO:0000259" key="3">
    <source>
        <dbReference type="Pfam" id="PF00675"/>
    </source>
</evidence>
<organism evidence="6 7">
    <name type="scientific">Dekkera bruxellensis</name>
    <name type="common">Brettanomyces custersii</name>
    <dbReference type="NCBI Taxonomy" id="5007"/>
    <lineage>
        <taxon>Eukaryota</taxon>
        <taxon>Fungi</taxon>
        <taxon>Dikarya</taxon>
        <taxon>Ascomycota</taxon>
        <taxon>Saccharomycotina</taxon>
        <taxon>Pichiomycetes</taxon>
        <taxon>Pichiales</taxon>
        <taxon>Pichiaceae</taxon>
        <taxon>Brettanomyces</taxon>
    </lineage>
</organism>
<gene>
    <name evidence="6" type="primary">MAS2</name>
    <name evidence="6" type="ORF">DEBR0S1_05468G</name>
    <name evidence="5" type="ORF">HII12_001767</name>
</gene>
<name>A0A7D9CVM2_DEKBR</name>
<feature type="domain" description="Peptidase M16 C-terminal" evidence="4">
    <location>
        <begin position="202"/>
        <end position="400"/>
    </location>
</feature>
<evidence type="ECO:0000313" key="8">
    <source>
        <dbReference type="Proteomes" id="UP000568158"/>
    </source>
</evidence>
<evidence type="ECO:0000313" key="6">
    <source>
        <dbReference type="EMBL" id="VUG16019.1"/>
    </source>
</evidence>
<sequence length="499" mass="54979">MLSRNLRQAINLRAVKNLQPLGRLLSTSSKPDVITEDGTKLKTLQNGIRLAVDETPSHFSAVGMYIDAGSRYEDRYELQGCSHLLDKLAFKSTKDFSDREIAAKLCSLGNNVMSTSSRESILYQGSSFNPEVGKLFQVMSESISKPLLTEDEIEQQKINTEYEIGEIQLDSEQILPEILQQVAFGGKNIGFPSFCTDEALKSINREKLVRYRNLFYKPSKLVVSLRGVPFGQALELTEKGFDGFKDQTPGEKIIKDKAVYTGGEKSLAVPKELAYTGQEFHHLYVGFNGIPVDDPDMYKLAVLQTLIGSGSSFSAGGPGKGMYARAYTRVLNQWGFVESCKAFMTNFTDSGLFGISMKCIPNADSAVVDLLGNELCALMSPDVSRGGISENEVSRAKSQLKSALVMNLESSLVELEDMGRQIQVLNEKTSVREMCSKIDSVARNDLIDIATKIFTGSNPTVVVQGDREKFGDIAGRLRSHGLGMNAPKCRPADYTKWTN</sequence>
<dbReference type="Proteomes" id="UP000568158">
    <property type="component" value="Unassembled WGS sequence"/>
</dbReference>
<comment type="function">
    <text evidence="1">Substrate recognition and binding subunit of the essential mitochondrial processing protease (MPP), which cleaves the mitochondrial sequence off newly imported precursors proteins.</text>
</comment>
<dbReference type="Pfam" id="PF05193">
    <property type="entry name" value="Peptidase_M16_C"/>
    <property type="match status" value="1"/>
</dbReference>
<evidence type="ECO:0000256" key="2">
    <source>
        <dbReference type="ARBA" id="ARBA00007261"/>
    </source>
</evidence>
<accession>A0A7D9CVM2</accession>
<reference evidence="6 7" key="1">
    <citation type="submission" date="2019-07" db="EMBL/GenBank/DDBJ databases">
        <authorList>
            <person name="Friedrich A."/>
            <person name="Schacherer J."/>
        </authorList>
    </citation>
    <scope>NUCLEOTIDE SEQUENCE [LARGE SCALE GENOMIC DNA]</scope>
</reference>
<dbReference type="GO" id="GO:0046872">
    <property type="term" value="F:metal ion binding"/>
    <property type="evidence" value="ECO:0007669"/>
    <property type="project" value="InterPro"/>
</dbReference>
<dbReference type="Gene3D" id="3.30.830.10">
    <property type="entry name" value="Metalloenzyme, LuxS/M16 peptidase-like"/>
    <property type="match status" value="2"/>
</dbReference>
<evidence type="ECO:0000256" key="1">
    <source>
        <dbReference type="ARBA" id="ARBA00002123"/>
    </source>
</evidence>
<dbReference type="EMBL" id="JABCYN010000022">
    <property type="protein sequence ID" value="KAF6013052.1"/>
    <property type="molecule type" value="Genomic_DNA"/>
</dbReference>
<evidence type="ECO:0000259" key="4">
    <source>
        <dbReference type="Pfam" id="PF05193"/>
    </source>
</evidence>
<dbReference type="InterPro" id="IPR050361">
    <property type="entry name" value="MPP/UQCRC_Complex"/>
</dbReference>
<feature type="domain" description="Peptidase M16 N-terminal" evidence="3">
    <location>
        <begin position="53"/>
        <end position="196"/>
    </location>
</feature>
<dbReference type="InterPro" id="IPR011765">
    <property type="entry name" value="Pept_M16_N"/>
</dbReference>
<dbReference type="InterPro" id="IPR007863">
    <property type="entry name" value="Peptidase_M16_C"/>
</dbReference>
<dbReference type="SUPFAM" id="SSF63411">
    <property type="entry name" value="LuxS/MPP-like metallohydrolase"/>
    <property type="match status" value="2"/>
</dbReference>
<dbReference type="Proteomes" id="UP000478008">
    <property type="component" value="Unassembled WGS sequence"/>
</dbReference>
<dbReference type="PANTHER" id="PTHR11851">
    <property type="entry name" value="METALLOPROTEASE"/>
    <property type="match status" value="1"/>
</dbReference>
<dbReference type="EMBL" id="CABFWN010000001">
    <property type="protein sequence ID" value="VUG16019.1"/>
    <property type="molecule type" value="Genomic_DNA"/>
</dbReference>
<keyword evidence="7" id="KW-1185">Reference proteome</keyword>
<evidence type="ECO:0000313" key="5">
    <source>
        <dbReference type="EMBL" id="KAF6013052.1"/>
    </source>
</evidence>
<evidence type="ECO:0000313" key="7">
    <source>
        <dbReference type="Proteomes" id="UP000478008"/>
    </source>
</evidence>
<dbReference type="GO" id="GO:0005739">
    <property type="term" value="C:mitochondrion"/>
    <property type="evidence" value="ECO:0007669"/>
    <property type="project" value="TreeGrafter"/>
</dbReference>
<dbReference type="PANTHER" id="PTHR11851:SF49">
    <property type="entry name" value="MITOCHONDRIAL-PROCESSING PEPTIDASE SUBUNIT ALPHA"/>
    <property type="match status" value="1"/>
</dbReference>
<dbReference type="AlphaFoldDB" id="A0A7D9CVM2"/>
<dbReference type="Pfam" id="PF00675">
    <property type="entry name" value="Peptidase_M16"/>
    <property type="match status" value="1"/>
</dbReference>
<proteinExistence type="inferred from homology"/>
<dbReference type="InterPro" id="IPR011249">
    <property type="entry name" value="Metalloenz_LuxS/M16"/>
</dbReference>